<protein>
    <submittedName>
        <fullName evidence="1">Putative secreted peptide</fullName>
    </submittedName>
</protein>
<evidence type="ECO:0000313" key="1">
    <source>
        <dbReference type="EMBL" id="MBW32011.1"/>
    </source>
</evidence>
<accession>A0A2M3ZTZ3</accession>
<name>A0A2M3ZTZ3_9DIPT</name>
<reference evidence="1" key="1">
    <citation type="submission" date="2018-01" db="EMBL/GenBank/DDBJ databases">
        <title>An insight into the sialome of Amazonian anophelines.</title>
        <authorList>
            <person name="Ribeiro J.M."/>
            <person name="Scarpassa V."/>
            <person name="Calvo E."/>
        </authorList>
    </citation>
    <scope>NUCLEOTIDE SEQUENCE</scope>
    <source>
        <tissue evidence="1">Salivary glands</tissue>
    </source>
</reference>
<dbReference type="EMBL" id="GGFM01011260">
    <property type="protein sequence ID" value="MBW32011.1"/>
    <property type="molecule type" value="Transcribed_RNA"/>
</dbReference>
<organism evidence="1">
    <name type="scientific">Anopheles braziliensis</name>
    <dbReference type="NCBI Taxonomy" id="58242"/>
    <lineage>
        <taxon>Eukaryota</taxon>
        <taxon>Metazoa</taxon>
        <taxon>Ecdysozoa</taxon>
        <taxon>Arthropoda</taxon>
        <taxon>Hexapoda</taxon>
        <taxon>Insecta</taxon>
        <taxon>Pterygota</taxon>
        <taxon>Neoptera</taxon>
        <taxon>Endopterygota</taxon>
        <taxon>Diptera</taxon>
        <taxon>Nematocera</taxon>
        <taxon>Culicoidea</taxon>
        <taxon>Culicidae</taxon>
        <taxon>Anophelinae</taxon>
        <taxon>Anopheles</taxon>
    </lineage>
</organism>
<sequence>MDLTVSRVPVLLILISFCVTGRRSRIFGFVRANGLRFSLQVGTVVLQRTDRSHTSTATTVHAFQHFPVLLGHQTVGYAGAKIQLVHDDREQARFQTVMLVRWQWGA</sequence>
<dbReference type="AlphaFoldDB" id="A0A2M3ZTZ3"/>
<proteinExistence type="predicted"/>